<evidence type="ECO:0000313" key="1">
    <source>
        <dbReference type="EMBL" id="KAI3734732.1"/>
    </source>
</evidence>
<comment type="caution">
    <text evidence="1">The sequence shown here is derived from an EMBL/GenBank/DDBJ whole genome shotgun (WGS) entry which is preliminary data.</text>
</comment>
<reference evidence="2" key="1">
    <citation type="journal article" date="2022" name="Mol. Ecol. Resour.">
        <title>The genomes of chicory, endive, great burdock and yacon provide insights into Asteraceae palaeo-polyploidization history and plant inulin production.</title>
        <authorList>
            <person name="Fan W."/>
            <person name="Wang S."/>
            <person name="Wang H."/>
            <person name="Wang A."/>
            <person name="Jiang F."/>
            <person name="Liu H."/>
            <person name="Zhao H."/>
            <person name="Xu D."/>
            <person name="Zhang Y."/>
        </authorList>
    </citation>
    <scope>NUCLEOTIDE SEQUENCE [LARGE SCALE GENOMIC DNA]</scope>
    <source>
        <strain evidence="2">cv. Niubang</strain>
    </source>
</reference>
<protein>
    <submittedName>
        <fullName evidence="1">Uncharacterized protein</fullName>
    </submittedName>
</protein>
<evidence type="ECO:0000313" key="2">
    <source>
        <dbReference type="Proteomes" id="UP001055879"/>
    </source>
</evidence>
<proteinExistence type="predicted"/>
<name>A0ACB9CKC8_ARCLA</name>
<dbReference type="EMBL" id="CM042050">
    <property type="protein sequence ID" value="KAI3734732.1"/>
    <property type="molecule type" value="Genomic_DNA"/>
</dbReference>
<sequence length="428" mass="49009">MDFPRTSPKLYSLRLRNTSPTPPRCHYDVFLSFRGDDTRKTFTDLLYKALIEAGIHTFRDDDELPRGNDISSELIKAIQESRASIVVFSKDYASSRWCLAELVKILECKRTVDQLIFPVFYDVDQDDVRRQTGSFRSAFARHEERFDRGKVEEWRAALTEAASLEGWELCHCHGGSRLESEFVQRIVNKVLHQVKRRLFVTKHPVGLDARIEELKSLLKGGSDGCVIGVYGTNGIGKTTIVKEFYNTIIHKYEGGCFLANVREKSKQFNGLVGLQKELLYELQGKSHEIGDINEGTNMIKVELGFKKVLVILDDLEELNQLDSLTGRSSWFGKGSTVIFTTRSVCVLDQAKVDLRYKVKELNEEESLMVFCWHAFGNYFPLQSHKDISIEIVKYGGRRPLDLEVIGSSLVRKTMDEWKSMLEKLKKKS</sequence>
<reference evidence="1 2" key="2">
    <citation type="journal article" date="2022" name="Mol. Ecol. Resour.">
        <title>The genomes of chicory, endive, great burdock and yacon provide insights into Asteraceae paleo-polyploidization history and plant inulin production.</title>
        <authorList>
            <person name="Fan W."/>
            <person name="Wang S."/>
            <person name="Wang H."/>
            <person name="Wang A."/>
            <person name="Jiang F."/>
            <person name="Liu H."/>
            <person name="Zhao H."/>
            <person name="Xu D."/>
            <person name="Zhang Y."/>
        </authorList>
    </citation>
    <scope>NUCLEOTIDE SEQUENCE [LARGE SCALE GENOMIC DNA]</scope>
    <source>
        <strain evidence="2">cv. Niubang</strain>
    </source>
</reference>
<organism evidence="1 2">
    <name type="scientific">Arctium lappa</name>
    <name type="common">Greater burdock</name>
    <name type="synonym">Lappa major</name>
    <dbReference type="NCBI Taxonomy" id="4217"/>
    <lineage>
        <taxon>Eukaryota</taxon>
        <taxon>Viridiplantae</taxon>
        <taxon>Streptophyta</taxon>
        <taxon>Embryophyta</taxon>
        <taxon>Tracheophyta</taxon>
        <taxon>Spermatophyta</taxon>
        <taxon>Magnoliopsida</taxon>
        <taxon>eudicotyledons</taxon>
        <taxon>Gunneridae</taxon>
        <taxon>Pentapetalae</taxon>
        <taxon>asterids</taxon>
        <taxon>campanulids</taxon>
        <taxon>Asterales</taxon>
        <taxon>Asteraceae</taxon>
        <taxon>Carduoideae</taxon>
        <taxon>Cardueae</taxon>
        <taxon>Arctiinae</taxon>
        <taxon>Arctium</taxon>
    </lineage>
</organism>
<accession>A0ACB9CKC8</accession>
<gene>
    <name evidence="1" type="ORF">L6452_14208</name>
</gene>
<dbReference type="Proteomes" id="UP001055879">
    <property type="component" value="Linkage Group LG04"/>
</dbReference>
<keyword evidence="2" id="KW-1185">Reference proteome</keyword>